<dbReference type="Pfam" id="PF07714">
    <property type="entry name" value="PK_Tyr_Ser-Thr"/>
    <property type="match status" value="1"/>
</dbReference>
<dbReference type="InterPro" id="IPR051681">
    <property type="entry name" value="Ser/Thr_Kinases-Pseudokinases"/>
</dbReference>
<dbReference type="Proteomes" id="UP000018888">
    <property type="component" value="Unassembled WGS sequence"/>
</dbReference>
<proteinExistence type="predicted"/>
<protein>
    <submittedName>
        <fullName evidence="1">Kinase-like domain-containing protein</fullName>
    </submittedName>
</protein>
<dbReference type="PRINTS" id="PR00109">
    <property type="entry name" value="TYRKINASE"/>
</dbReference>
<reference evidence="1 2" key="1">
    <citation type="journal article" date="2013" name="Proc. Natl. Acad. Sci. U.S.A.">
        <title>Genome of an arbuscular mycorrhizal fungus provides insight into the oldest plant symbiosis.</title>
        <authorList>
            <person name="Tisserant E."/>
            <person name="Malbreil M."/>
            <person name="Kuo A."/>
            <person name="Kohler A."/>
            <person name="Symeonidi A."/>
            <person name="Balestrini R."/>
            <person name="Charron P."/>
            <person name="Duensing N."/>
            <person name="Frei Dit Frey N."/>
            <person name="Gianinazzi-Pearson V."/>
            <person name="Gilbert L.B."/>
            <person name="Handa Y."/>
            <person name="Herr J.R."/>
            <person name="Hijri M."/>
            <person name="Koul R."/>
            <person name="Kawaguchi M."/>
            <person name="Krajinski F."/>
            <person name="Lammers P.J."/>
            <person name="Masclaux F.G."/>
            <person name="Murat C."/>
            <person name="Morin E."/>
            <person name="Ndikumana S."/>
            <person name="Pagni M."/>
            <person name="Petitpierre D."/>
            <person name="Requena N."/>
            <person name="Rosikiewicz P."/>
            <person name="Riley R."/>
            <person name="Saito K."/>
            <person name="San Clemente H."/>
            <person name="Shapiro H."/>
            <person name="van Tuinen D."/>
            <person name="Becard G."/>
            <person name="Bonfante P."/>
            <person name="Paszkowski U."/>
            <person name="Shachar-Hill Y.Y."/>
            <person name="Tuskan G.A."/>
            <person name="Young P.W."/>
            <person name="Sanders I.R."/>
            <person name="Henrissat B."/>
            <person name="Rensing S.A."/>
            <person name="Grigoriev I.V."/>
            <person name="Corradi N."/>
            <person name="Roux C."/>
            <person name="Martin F."/>
        </authorList>
    </citation>
    <scope>NUCLEOTIDE SEQUENCE [LARGE SCALE GENOMIC DNA]</scope>
    <source>
        <strain evidence="1 2">DAOM 197198</strain>
    </source>
</reference>
<reference evidence="1 2" key="2">
    <citation type="journal article" date="2018" name="New Phytol.">
        <title>High intraspecific genome diversity in the model arbuscular mycorrhizal symbiont Rhizophagus irregularis.</title>
        <authorList>
            <person name="Chen E.C.H."/>
            <person name="Morin E."/>
            <person name="Beaudet D."/>
            <person name="Noel J."/>
            <person name="Yildirir G."/>
            <person name="Ndikumana S."/>
            <person name="Charron P."/>
            <person name="St-Onge C."/>
            <person name="Giorgi J."/>
            <person name="Kruger M."/>
            <person name="Marton T."/>
            <person name="Ropars J."/>
            <person name="Grigoriev I.V."/>
            <person name="Hainaut M."/>
            <person name="Henrissat B."/>
            <person name="Roux C."/>
            <person name="Martin F."/>
            <person name="Corradi N."/>
        </authorList>
    </citation>
    <scope>NUCLEOTIDE SEQUENCE [LARGE SCALE GENOMIC DNA]</scope>
    <source>
        <strain evidence="1 2">DAOM 197198</strain>
    </source>
</reference>
<name>A0A2H5TCU9_RHIID</name>
<dbReference type="InterPro" id="IPR001245">
    <property type="entry name" value="Ser-Thr/Tyr_kinase_cat_dom"/>
</dbReference>
<dbReference type="PANTHER" id="PTHR44329">
    <property type="entry name" value="SERINE/THREONINE-PROTEIN KINASE TNNI3K-RELATED"/>
    <property type="match status" value="1"/>
</dbReference>
<comment type="caution">
    <text evidence="1">The sequence shown here is derived from an EMBL/GenBank/DDBJ whole genome shotgun (WGS) entry which is preliminary data.</text>
</comment>
<evidence type="ECO:0000313" key="2">
    <source>
        <dbReference type="Proteomes" id="UP000018888"/>
    </source>
</evidence>
<gene>
    <name evidence="1" type="ORF">GLOIN_2v1854994</name>
</gene>
<sequence>MVMDYAEHGNLRNYLSTIHNKLTLNDKIIHLYRIAYGIKDIHEKELIHRDLHIGNLLKLKYNTVITDMGLCKPADYNTSENNIYGILPYVAPEILRGQSYAKASDVYSFGIIMYEIISGLSPYHDVSHDENLAIKICQGLRPRFNIKVPQLIIHLIKTCLDANPLNRPTAKTIKETLGQWYYMPSEELQKQIKEAEQINNNISTCIKPSTSLGISYKTHSGASIYTSRLLNYNNLPEPKNSYDYYDERNDNIISIKASASLSLHIDISQSKINDNNLFKLKTSDVCYEKNDSIININSSVSLQIDISQLNFNEDGEDDRNSKSKGKEKI</sequence>
<dbReference type="Gene3D" id="1.10.510.10">
    <property type="entry name" value="Transferase(Phosphotransferase) domain 1"/>
    <property type="match status" value="1"/>
</dbReference>
<accession>A0A2H5TCU9</accession>
<dbReference type="PROSITE" id="PS50011">
    <property type="entry name" value="PROTEIN_KINASE_DOM"/>
    <property type="match status" value="1"/>
</dbReference>
<keyword evidence="2" id="KW-1185">Reference proteome</keyword>
<dbReference type="InterPro" id="IPR011009">
    <property type="entry name" value="Kinase-like_dom_sf"/>
</dbReference>
<evidence type="ECO:0000313" key="1">
    <source>
        <dbReference type="EMBL" id="POG74981.1"/>
    </source>
</evidence>
<dbReference type="InterPro" id="IPR000719">
    <property type="entry name" value="Prot_kinase_dom"/>
</dbReference>
<dbReference type="GO" id="GO:0004674">
    <property type="term" value="F:protein serine/threonine kinase activity"/>
    <property type="evidence" value="ECO:0007669"/>
    <property type="project" value="TreeGrafter"/>
</dbReference>
<dbReference type="SUPFAM" id="SSF56112">
    <property type="entry name" value="Protein kinase-like (PK-like)"/>
    <property type="match status" value="1"/>
</dbReference>
<organism evidence="1 2">
    <name type="scientific">Rhizophagus irregularis (strain DAOM 181602 / DAOM 197198 / MUCL 43194)</name>
    <name type="common">Arbuscular mycorrhizal fungus</name>
    <name type="synonym">Glomus intraradices</name>
    <dbReference type="NCBI Taxonomy" id="747089"/>
    <lineage>
        <taxon>Eukaryota</taxon>
        <taxon>Fungi</taxon>
        <taxon>Fungi incertae sedis</taxon>
        <taxon>Mucoromycota</taxon>
        <taxon>Glomeromycotina</taxon>
        <taxon>Glomeromycetes</taxon>
        <taxon>Glomerales</taxon>
        <taxon>Glomeraceae</taxon>
        <taxon>Rhizophagus</taxon>
    </lineage>
</organism>
<dbReference type="AlphaFoldDB" id="A0A2H5TCU9"/>
<dbReference type="VEuPathDB" id="FungiDB:RhiirFUN_017542"/>
<dbReference type="EMBL" id="AUPC02000066">
    <property type="protein sequence ID" value="POG74981.1"/>
    <property type="molecule type" value="Genomic_DNA"/>
</dbReference>
<dbReference type="GO" id="GO:0005524">
    <property type="term" value="F:ATP binding"/>
    <property type="evidence" value="ECO:0007669"/>
    <property type="project" value="InterPro"/>
</dbReference>